<organism evidence="2 3">
    <name type="scientific">Elysia marginata</name>
    <dbReference type="NCBI Taxonomy" id="1093978"/>
    <lineage>
        <taxon>Eukaryota</taxon>
        <taxon>Metazoa</taxon>
        <taxon>Spiralia</taxon>
        <taxon>Lophotrochozoa</taxon>
        <taxon>Mollusca</taxon>
        <taxon>Gastropoda</taxon>
        <taxon>Heterobranchia</taxon>
        <taxon>Euthyneura</taxon>
        <taxon>Panpulmonata</taxon>
        <taxon>Sacoglossa</taxon>
        <taxon>Placobranchoidea</taxon>
        <taxon>Plakobranchidae</taxon>
        <taxon>Elysia</taxon>
    </lineage>
</organism>
<keyword evidence="3" id="KW-1185">Reference proteome</keyword>
<evidence type="ECO:0000313" key="2">
    <source>
        <dbReference type="EMBL" id="GFR88695.1"/>
    </source>
</evidence>
<proteinExistence type="predicted"/>
<sequence>MFKPCPSLTMFQGLGLPHAFATDISMRSSSTPRLLQISAAMNFRLFYRLFAALGKKGSECVSYCLFCGRYLRAMPRECPVSCMAAAAKDESRAPTAATGWSEHSGAPHSNPSNPTNKALQTHTTGRSS</sequence>
<accession>A0AAV4GVH6</accession>
<dbReference type="AlphaFoldDB" id="A0AAV4GVH6"/>
<dbReference type="EMBL" id="BMAT01005177">
    <property type="protein sequence ID" value="GFR88695.1"/>
    <property type="molecule type" value="Genomic_DNA"/>
</dbReference>
<evidence type="ECO:0000313" key="3">
    <source>
        <dbReference type="Proteomes" id="UP000762676"/>
    </source>
</evidence>
<protein>
    <submittedName>
        <fullName evidence="2">Uncharacterized protein</fullName>
    </submittedName>
</protein>
<feature type="region of interest" description="Disordered" evidence="1">
    <location>
        <begin position="93"/>
        <end position="128"/>
    </location>
</feature>
<comment type="caution">
    <text evidence="2">The sequence shown here is derived from an EMBL/GenBank/DDBJ whole genome shotgun (WGS) entry which is preliminary data.</text>
</comment>
<name>A0AAV4GVH6_9GAST</name>
<feature type="compositionally biased region" description="Polar residues" evidence="1">
    <location>
        <begin position="107"/>
        <end position="128"/>
    </location>
</feature>
<gene>
    <name evidence="2" type="ORF">ElyMa_002524500</name>
</gene>
<reference evidence="2 3" key="1">
    <citation type="journal article" date="2021" name="Elife">
        <title>Chloroplast acquisition without the gene transfer in kleptoplastic sea slugs, Plakobranchus ocellatus.</title>
        <authorList>
            <person name="Maeda T."/>
            <person name="Takahashi S."/>
            <person name="Yoshida T."/>
            <person name="Shimamura S."/>
            <person name="Takaki Y."/>
            <person name="Nagai Y."/>
            <person name="Toyoda A."/>
            <person name="Suzuki Y."/>
            <person name="Arimoto A."/>
            <person name="Ishii H."/>
            <person name="Satoh N."/>
            <person name="Nishiyama T."/>
            <person name="Hasebe M."/>
            <person name="Maruyama T."/>
            <person name="Minagawa J."/>
            <person name="Obokata J."/>
            <person name="Shigenobu S."/>
        </authorList>
    </citation>
    <scope>NUCLEOTIDE SEQUENCE [LARGE SCALE GENOMIC DNA]</scope>
</reference>
<dbReference type="Proteomes" id="UP000762676">
    <property type="component" value="Unassembled WGS sequence"/>
</dbReference>
<evidence type="ECO:0000256" key="1">
    <source>
        <dbReference type="SAM" id="MobiDB-lite"/>
    </source>
</evidence>